<keyword evidence="9" id="KW-1185">Reference proteome</keyword>
<feature type="transmembrane region" description="Helical" evidence="6">
    <location>
        <begin position="72"/>
        <end position="95"/>
    </location>
</feature>
<evidence type="ECO:0000256" key="1">
    <source>
        <dbReference type="ARBA" id="ARBA00004141"/>
    </source>
</evidence>
<comment type="subcellular location">
    <subcellularLocation>
        <location evidence="1">Membrane</location>
        <topology evidence="1">Multi-pass membrane protein</topology>
    </subcellularLocation>
</comment>
<feature type="transmembrane region" description="Helical" evidence="6">
    <location>
        <begin position="156"/>
        <end position="175"/>
    </location>
</feature>
<protein>
    <submittedName>
        <fullName evidence="8">EamA-like transporter family protein</fullName>
    </submittedName>
</protein>
<reference evidence="8 9" key="1">
    <citation type="submission" date="2016-11" db="EMBL/GenBank/DDBJ databases">
        <authorList>
            <person name="Jaros S."/>
            <person name="Januszkiewicz K."/>
            <person name="Wedrychowicz H."/>
        </authorList>
    </citation>
    <scope>NUCLEOTIDE SEQUENCE [LARGE SCALE GENOMIC DNA]</scope>
    <source>
        <strain evidence="8 9">CGMCC 1.7049</strain>
    </source>
</reference>
<feature type="domain" description="EamA" evidence="7">
    <location>
        <begin position="159"/>
        <end position="289"/>
    </location>
</feature>
<feature type="transmembrane region" description="Helical" evidence="6">
    <location>
        <begin position="131"/>
        <end position="150"/>
    </location>
</feature>
<feature type="transmembrane region" description="Helical" evidence="6">
    <location>
        <begin position="217"/>
        <end position="240"/>
    </location>
</feature>
<feature type="transmembrane region" description="Helical" evidence="6">
    <location>
        <begin position="16"/>
        <end position="36"/>
    </location>
</feature>
<evidence type="ECO:0000256" key="5">
    <source>
        <dbReference type="ARBA" id="ARBA00023136"/>
    </source>
</evidence>
<keyword evidence="3 6" id="KW-0812">Transmembrane</keyword>
<comment type="similarity">
    <text evidence="2">Belongs to the EamA transporter family.</text>
</comment>
<dbReference type="InterPro" id="IPR037185">
    <property type="entry name" value="EmrE-like"/>
</dbReference>
<dbReference type="Pfam" id="PF00892">
    <property type="entry name" value="EamA"/>
    <property type="match status" value="2"/>
</dbReference>
<keyword evidence="4 6" id="KW-1133">Transmembrane helix</keyword>
<dbReference type="STRING" id="490188.SAMN04488068_2775"/>
<feature type="transmembrane region" description="Helical" evidence="6">
    <location>
        <begin position="42"/>
        <end position="60"/>
    </location>
</feature>
<organism evidence="8 9">
    <name type="scientific">Hydrocarboniphaga daqingensis</name>
    <dbReference type="NCBI Taxonomy" id="490188"/>
    <lineage>
        <taxon>Bacteria</taxon>
        <taxon>Pseudomonadati</taxon>
        <taxon>Pseudomonadota</taxon>
        <taxon>Gammaproteobacteria</taxon>
        <taxon>Nevskiales</taxon>
        <taxon>Nevskiaceae</taxon>
        <taxon>Hydrocarboniphaga</taxon>
    </lineage>
</organism>
<dbReference type="RefSeq" id="WP_072898247.1">
    <property type="nucleotide sequence ID" value="NZ_FQWZ01000006.1"/>
</dbReference>
<dbReference type="SUPFAM" id="SSF103481">
    <property type="entry name" value="Multidrug resistance efflux transporter EmrE"/>
    <property type="match status" value="2"/>
</dbReference>
<dbReference type="PANTHER" id="PTHR32322">
    <property type="entry name" value="INNER MEMBRANE TRANSPORTER"/>
    <property type="match status" value="1"/>
</dbReference>
<name>A0A1M5QR79_9GAMM</name>
<proteinExistence type="inferred from homology"/>
<keyword evidence="5 6" id="KW-0472">Membrane</keyword>
<dbReference type="AlphaFoldDB" id="A0A1M5QR79"/>
<evidence type="ECO:0000259" key="7">
    <source>
        <dbReference type="Pfam" id="PF00892"/>
    </source>
</evidence>
<evidence type="ECO:0000256" key="3">
    <source>
        <dbReference type="ARBA" id="ARBA00022692"/>
    </source>
</evidence>
<evidence type="ECO:0000256" key="6">
    <source>
        <dbReference type="SAM" id="Phobius"/>
    </source>
</evidence>
<gene>
    <name evidence="8" type="ORF">SAMN04488068_2775</name>
</gene>
<evidence type="ECO:0000256" key="2">
    <source>
        <dbReference type="ARBA" id="ARBA00007362"/>
    </source>
</evidence>
<dbReference type="InterPro" id="IPR050638">
    <property type="entry name" value="AA-Vitamin_Transporters"/>
</dbReference>
<evidence type="ECO:0000313" key="8">
    <source>
        <dbReference type="EMBL" id="SHH16468.1"/>
    </source>
</evidence>
<accession>A0A1M5QR79</accession>
<dbReference type="InterPro" id="IPR000620">
    <property type="entry name" value="EamA_dom"/>
</dbReference>
<dbReference type="GO" id="GO:0016020">
    <property type="term" value="C:membrane"/>
    <property type="evidence" value="ECO:0007669"/>
    <property type="project" value="UniProtKB-SubCell"/>
</dbReference>
<feature type="transmembrane region" description="Helical" evidence="6">
    <location>
        <begin position="252"/>
        <end position="272"/>
    </location>
</feature>
<dbReference type="EMBL" id="FQWZ01000006">
    <property type="protein sequence ID" value="SHH16468.1"/>
    <property type="molecule type" value="Genomic_DNA"/>
</dbReference>
<feature type="transmembrane region" description="Helical" evidence="6">
    <location>
        <begin position="187"/>
        <end position="205"/>
    </location>
</feature>
<feature type="transmembrane region" description="Helical" evidence="6">
    <location>
        <begin position="101"/>
        <end position="124"/>
    </location>
</feature>
<sequence length="300" mass="30971">MNTSSPAAAAARTDTAAGLLFVLIWSTGYIAAPAAMHGMGPFTLACLRFFGSALLIGLFIAWRRPQRPPTSLLIHAAIAGALLQAGFFGFTYTGMRAGVPAAAAGLITGLMPLTTALGAMLLLGEPLQRRALAGLLIGLAGVTLVVAPALREPGNLPAYGLLVLALASLSGGTLYQKRFVVGIDPVLSLLMQLLAAMIVMLPLAISIDGFEFHASTIAIAGLAWAILVNSCIGLLLYLVLLARGASGRVASLFYLVPPTTAVLAALVLHARFDGHDALGFALAACGVWLGLRPNTVPQPR</sequence>
<dbReference type="OrthoDB" id="9809509at2"/>
<feature type="domain" description="EamA" evidence="7">
    <location>
        <begin position="18"/>
        <end position="146"/>
    </location>
</feature>
<dbReference type="Proteomes" id="UP000199758">
    <property type="component" value="Unassembled WGS sequence"/>
</dbReference>
<evidence type="ECO:0000256" key="4">
    <source>
        <dbReference type="ARBA" id="ARBA00022989"/>
    </source>
</evidence>
<evidence type="ECO:0000313" key="9">
    <source>
        <dbReference type="Proteomes" id="UP000199758"/>
    </source>
</evidence>
<dbReference type="PANTHER" id="PTHR32322:SF2">
    <property type="entry name" value="EAMA DOMAIN-CONTAINING PROTEIN"/>
    <property type="match status" value="1"/>
</dbReference>